<comment type="cofactor">
    <cofactor evidence="1">
        <name>Mg(2+)</name>
        <dbReference type="ChEBI" id="CHEBI:18420"/>
    </cofactor>
</comment>
<comment type="catalytic activity">
    <reaction evidence="1">
        <text>ADP-D-ribose + H2O = D-ribose 5-phosphate + AMP + 2 H(+)</text>
        <dbReference type="Rhea" id="RHEA:10412"/>
        <dbReference type="ChEBI" id="CHEBI:15377"/>
        <dbReference type="ChEBI" id="CHEBI:15378"/>
        <dbReference type="ChEBI" id="CHEBI:57967"/>
        <dbReference type="ChEBI" id="CHEBI:78346"/>
        <dbReference type="ChEBI" id="CHEBI:456215"/>
        <dbReference type="EC" id="3.6.1.13"/>
    </reaction>
</comment>
<dbReference type="Gene3D" id="3.90.79.10">
    <property type="entry name" value="Nucleoside Triphosphate Pyrophosphohydrolase"/>
    <property type="match status" value="1"/>
</dbReference>
<dbReference type="AlphaFoldDB" id="A0A3P6DUA0"/>
<keyword evidence="1" id="KW-0460">Magnesium</keyword>
<evidence type="ECO:0000313" key="2">
    <source>
        <dbReference type="EMBL" id="VDD25585.1"/>
    </source>
</evidence>
<keyword evidence="1" id="KW-0479">Metal-binding</keyword>
<proteinExistence type="inferred from homology"/>
<dbReference type="GO" id="GO:0051287">
    <property type="term" value="F:NAD binding"/>
    <property type="evidence" value="ECO:0007669"/>
    <property type="project" value="UniProtKB-UniRule"/>
</dbReference>
<dbReference type="EC" id="3.6.1.22" evidence="1"/>
<dbReference type="PANTHER" id="PTHR13994">
    <property type="entry name" value="NUDIX HYDROLASE RELATED"/>
    <property type="match status" value="1"/>
</dbReference>
<dbReference type="PANTHER" id="PTHR13994:SF13">
    <property type="entry name" value="FI03680P"/>
    <property type="match status" value="1"/>
</dbReference>
<dbReference type="GO" id="GO:0047631">
    <property type="term" value="F:ADP-ribose diphosphatase activity"/>
    <property type="evidence" value="ECO:0007669"/>
    <property type="project" value="UniProtKB-UniRule"/>
</dbReference>
<organism evidence="2">
    <name type="scientific">Brassica oleracea</name>
    <name type="common">Wild cabbage</name>
    <dbReference type="NCBI Taxonomy" id="3712"/>
    <lineage>
        <taxon>Eukaryota</taxon>
        <taxon>Viridiplantae</taxon>
        <taxon>Streptophyta</taxon>
        <taxon>Embryophyta</taxon>
        <taxon>Tracheophyta</taxon>
        <taxon>Spermatophyta</taxon>
        <taxon>Magnoliopsida</taxon>
        <taxon>eudicotyledons</taxon>
        <taxon>Gunneridae</taxon>
        <taxon>Pentapetalae</taxon>
        <taxon>rosids</taxon>
        <taxon>malvids</taxon>
        <taxon>Brassicales</taxon>
        <taxon>Brassicaceae</taxon>
        <taxon>Brassiceae</taxon>
        <taxon>Brassica</taxon>
    </lineage>
</organism>
<comment type="function">
    <text evidence="1">Mediates the hydrolysis of some nucleoside diphosphate derivatives, possibly using both NADH and ADP-ribose as substrates.</text>
</comment>
<dbReference type="GO" id="GO:0035529">
    <property type="term" value="F:NADH pyrophosphatase activity"/>
    <property type="evidence" value="ECO:0007669"/>
    <property type="project" value="UniProtKB-UniRule"/>
</dbReference>
<comment type="catalytic activity">
    <reaction evidence="1">
        <text>NADH + H2O = reduced beta-nicotinamide D-ribonucleotide + AMP + 2 H(+)</text>
        <dbReference type="Rhea" id="RHEA:48868"/>
        <dbReference type="ChEBI" id="CHEBI:15377"/>
        <dbReference type="ChEBI" id="CHEBI:15378"/>
        <dbReference type="ChEBI" id="CHEBI:57945"/>
        <dbReference type="ChEBI" id="CHEBI:90832"/>
        <dbReference type="ChEBI" id="CHEBI:456215"/>
        <dbReference type="EC" id="3.6.1.22"/>
    </reaction>
</comment>
<protein>
    <recommendedName>
        <fullName evidence="1">Nudix hydrolase</fullName>
        <shortName evidence="1">AtNUDT</shortName>
        <ecNumber evidence="1">3.6.1.13</ecNumber>
        <ecNumber evidence="1">3.6.1.22</ecNumber>
    </recommendedName>
    <alternativeName>
        <fullName evidence="1">ADP-ribose pyrophosphatase</fullName>
    </alternativeName>
    <alternativeName>
        <fullName evidence="1">NADH pyrophosphatase</fullName>
    </alternativeName>
</protein>
<evidence type="ECO:0000256" key="1">
    <source>
        <dbReference type="RuleBase" id="RU368106"/>
    </source>
</evidence>
<dbReference type="GO" id="GO:0046872">
    <property type="term" value="F:metal ion binding"/>
    <property type="evidence" value="ECO:0007669"/>
    <property type="project" value="UniProtKB-UniRule"/>
</dbReference>
<dbReference type="InterPro" id="IPR003293">
    <property type="entry name" value="Nudix_hydrolase6-like"/>
</dbReference>
<comment type="similarity">
    <text evidence="1">Belongs to the Nudix hydrolase family.</text>
</comment>
<comment type="catalytic activity">
    <reaction evidence="1">
        <text>NAD(+) + H2O = beta-nicotinamide D-ribonucleotide + AMP + 2 H(+)</text>
        <dbReference type="Rhea" id="RHEA:11800"/>
        <dbReference type="ChEBI" id="CHEBI:14649"/>
        <dbReference type="ChEBI" id="CHEBI:15377"/>
        <dbReference type="ChEBI" id="CHEBI:15378"/>
        <dbReference type="ChEBI" id="CHEBI:57540"/>
        <dbReference type="ChEBI" id="CHEBI:456215"/>
        <dbReference type="EC" id="3.6.1.22"/>
    </reaction>
</comment>
<reference evidence="2" key="1">
    <citation type="submission" date="2018-11" db="EMBL/GenBank/DDBJ databases">
        <authorList>
            <consortium name="Genoscope - CEA"/>
            <person name="William W."/>
        </authorList>
    </citation>
    <scope>NUCLEOTIDE SEQUENCE</scope>
</reference>
<sequence length="92" mass="10669">MEETGVTKSKMVKSEFVEVIAFRHGHKVAFDTSDLFFICMLKPLSNKVIIDNLEIKAAKVIIIVRILQSDHIYYIKTRIARFSSQIKYVLHL</sequence>
<keyword evidence="1" id="KW-0378">Hydrolase</keyword>
<gene>
    <name evidence="2" type="ORF">BOLC2T10938H</name>
</gene>
<accession>A0A3P6DUA0</accession>
<name>A0A3P6DUA0_BRAOL</name>
<dbReference type="EMBL" id="LR031874">
    <property type="protein sequence ID" value="VDD25585.1"/>
    <property type="molecule type" value="Genomic_DNA"/>
</dbReference>
<dbReference type="EC" id="3.6.1.13" evidence="1"/>